<dbReference type="Pfam" id="PF11170">
    <property type="entry name" value="DUF2957"/>
    <property type="match status" value="1"/>
</dbReference>
<dbReference type="AlphaFoldDB" id="A0A494XE12"/>
<keyword evidence="2" id="KW-0732">Signal</keyword>
<protein>
    <submittedName>
        <fullName evidence="3">DUF2957 domain-containing protein</fullName>
    </submittedName>
</protein>
<evidence type="ECO:0000256" key="2">
    <source>
        <dbReference type="SAM" id="SignalP"/>
    </source>
</evidence>
<evidence type="ECO:0000313" key="3">
    <source>
        <dbReference type="EMBL" id="RKP46364.1"/>
    </source>
</evidence>
<feature type="chain" id="PRO_5019781764" evidence="2">
    <location>
        <begin position="21"/>
        <end position="418"/>
    </location>
</feature>
<feature type="region of interest" description="Disordered" evidence="1">
    <location>
        <begin position="234"/>
        <end position="255"/>
    </location>
</feature>
<reference evidence="3 4" key="1">
    <citation type="submission" date="2018-10" db="EMBL/GenBank/DDBJ databases">
        <title>Paraburkholderia sp. 7MK8-2, isolated from soil.</title>
        <authorList>
            <person name="Gao Z.-H."/>
            <person name="Qiu L.-H."/>
        </authorList>
    </citation>
    <scope>NUCLEOTIDE SEQUENCE [LARGE SCALE GENOMIC DNA]</scope>
    <source>
        <strain evidence="3 4">7MK8-2</strain>
    </source>
</reference>
<name>A0A494XE12_9BURK</name>
<dbReference type="OrthoDB" id="8951775at2"/>
<gene>
    <name evidence="3" type="ORF">D7S89_17135</name>
</gene>
<evidence type="ECO:0000256" key="1">
    <source>
        <dbReference type="SAM" id="MobiDB-lite"/>
    </source>
</evidence>
<keyword evidence="4" id="KW-1185">Reference proteome</keyword>
<sequence>MNWRCLLSMALATLLFSACGTGGGDPPAPVETRLCPQTLDYNTVYTGGSGSGELVQVQIDTNALTYKITYLASPVPVTTGTVQPTRATPPNNTVSGTMTPETLLPTQKLNECAFRLSNASLDPNHPARIFVGEGVVGGAIPGAEIQFAGVAGVGVVPDTTFPYYPFIAFSQQSTNLAEIAGKYSMLGYHKVPSQNFLPVAVDASFTINADGTFTECDNGGIYAGQCRQSGTTFKARSDSPTFETDQFSGQVTPTQAVSGPQAQGILIVGRLRGQLVPVLIRVGAADPSIYSPPGSPPKTPLADDESGIALLAPQTAVASGSQNGEYVGVDSSFGYRTTALEGTQATLLDPFNASQTSLASAINLDFTQALPGTVTTRSANASAGSAATGKMIFTGGTFGYLDVSDPSAPYFTISAFVQ</sequence>
<dbReference type="EMBL" id="RBZV01000007">
    <property type="protein sequence ID" value="RKP46364.1"/>
    <property type="molecule type" value="Genomic_DNA"/>
</dbReference>
<proteinExistence type="predicted"/>
<dbReference type="Proteomes" id="UP000280434">
    <property type="component" value="Unassembled WGS sequence"/>
</dbReference>
<organism evidence="3 4">
    <name type="scientific">Trinickia fusca</name>
    <dbReference type="NCBI Taxonomy" id="2419777"/>
    <lineage>
        <taxon>Bacteria</taxon>
        <taxon>Pseudomonadati</taxon>
        <taxon>Pseudomonadota</taxon>
        <taxon>Betaproteobacteria</taxon>
        <taxon>Burkholderiales</taxon>
        <taxon>Burkholderiaceae</taxon>
        <taxon>Trinickia</taxon>
    </lineage>
</organism>
<dbReference type="InterPro" id="IPR021340">
    <property type="entry name" value="DUF2957"/>
</dbReference>
<accession>A0A494XE12</accession>
<evidence type="ECO:0000313" key="4">
    <source>
        <dbReference type="Proteomes" id="UP000280434"/>
    </source>
</evidence>
<comment type="caution">
    <text evidence="3">The sequence shown here is derived from an EMBL/GenBank/DDBJ whole genome shotgun (WGS) entry which is preliminary data.</text>
</comment>
<feature type="signal peptide" evidence="2">
    <location>
        <begin position="1"/>
        <end position="20"/>
    </location>
</feature>
<dbReference type="PROSITE" id="PS51257">
    <property type="entry name" value="PROKAR_LIPOPROTEIN"/>
    <property type="match status" value="1"/>
</dbReference>
<dbReference type="RefSeq" id="WP_121279127.1">
    <property type="nucleotide sequence ID" value="NZ_RBZV01000007.1"/>
</dbReference>